<sequence>MKLDPMKSFMNSSRSQAIGWNFNKLFLKFLQISAYCRRELVHEAGSIEKLRVAFNSFAIRQTIARRLVSSVMLFRQAIPFISNFGF</sequence>
<dbReference type="AlphaFoldDB" id="A0A267HU72"/>
<dbReference type="Proteomes" id="UP000216797">
    <property type="component" value="Unassembled WGS sequence"/>
</dbReference>
<protein>
    <submittedName>
        <fullName evidence="1">Uncharacterized protein</fullName>
    </submittedName>
</protein>
<keyword evidence="2" id="KW-1185">Reference proteome</keyword>
<evidence type="ECO:0000313" key="1">
    <source>
        <dbReference type="EMBL" id="PAB01894.1"/>
    </source>
</evidence>
<proteinExistence type="predicted"/>
<organism evidence="1 2">
    <name type="scientific">Enterococcus canintestini</name>
    <dbReference type="NCBI Taxonomy" id="317010"/>
    <lineage>
        <taxon>Bacteria</taxon>
        <taxon>Bacillati</taxon>
        <taxon>Bacillota</taxon>
        <taxon>Bacilli</taxon>
        <taxon>Lactobacillales</taxon>
        <taxon>Enterococcaceae</taxon>
        <taxon>Enterococcus</taxon>
    </lineage>
</organism>
<gene>
    <name evidence="1" type="ORF">AKL21_02885</name>
</gene>
<accession>A0A267HU72</accession>
<evidence type="ECO:0000313" key="2">
    <source>
        <dbReference type="Proteomes" id="UP000216797"/>
    </source>
</evidence>
<dbReference type="EMBL" id="LHUG01000002">
    <property type="protein sequence ID" value="PAB01894.1"/>
    <property type="molecule type" value="Genomic_DNA"/>
</dbReference>
<comment type="caution">
    <text evidence="1">The sequence shown here is derived from an EMBL/GenBank/DDBJ whole genome shotgun (WGS) entry which is preliminary data.</text>
</comment>
<reference evidence="1 2" key="1">
    <citation type="submission" date="2015-08" db="EMBL/GenBank/DDBJ databases">
        <title>Enterococcus genome sequence.</title>
        <authorList>
            <person name="Acedo J.Z."/>
            <person name="Vederas J.C."/>
        </authorList>
    </citation>
    <scope>NUCLEOTIDE SEQUENCE [LARGE SCALE GENOMIC DNA]</scope>
    <source>
        <strain evidence="1 2">49</strain>
    </source>
</reference>
<name>A0A267HU72_9ENTE</name>